<dbReference type="Gene3D" id="2.130.10.10">
    <property type="entry name" value="YVTN repeat-like/Quinoprotein amine dehydrogenase"/>
    <property type="match status" value="1"/>
</dbReference>
<name>A0A9J6G2M0_HAELO</name>
<gene>
    <name evidence="10" type="ORF">HPB48_002629</name>
</gene>
<dbReference type="OMA" id="DHKYVEF"/>
<dbReference type="PROSITE" id="PS00678">
    <property type="entry name" value="WD_REPEATS_1"/>
    <property type="match status" value="2"/>
</dbReference>
<keyword evidence="3 7" id="KW-0853">WD repeat</keyword>
<evidence type="ECO:0000256" key="6">
    <source>
        <dbReference type="HAMAP-Rule" id="MF_03029"/>
    </source>
</evidence>
<dbReference type="GO" id="GO:0030687">
    <property type="term" value="C:preribosome, large subunit precursor"/>
    <property type="evidence" value="ECO:0007669"/>
    <property type="project" value="UniProtKB-UniRule"/>
</dbReference>
<dbReference type="SUPFAM" id="SSF50978">
    <property type="entry name" value="WD40 repeat-like"/>
    <property type="match status" value="1"/>
</dbReference>
<dbReference type="InterPro" id="IPR020472">
    <property type="entry name" value="WD40_PAC1"/>
</dbReference>
<dbReference type="HAMAP" id="MF_03029">
    <property type="entry name" value="WDR12"/>
    <property type="match status" value="1"/>
</dbReference>
<organism evidence="10 11">
    <name type="scientific">Haemaphysalis longicornis</name>
    <name type="common">Bush tick</name>
    <dbReference type="NCBI Taxonomy" id="44386"/>
    <lineage>
        <taxon>Eukaryota</taxon>
        <taxon>Metazoa</taxon>
        <taxon>Ecdysozoa</taxon>
        <taxon>Arthropoda</taxon>
        <taxon>Chelicerata</taxon>
        <taxon>Arachnida</taxon>
        <taxon>Acari</taxon>
        <taxon>Parasitiformes</taxon>
        <taxon>Ixodida</taxon>
        <taxon>Ixodoidea</taxon>
        <taxon>Ixodidae</taxon>
        <taxon>Haemaphysalinae</taxon>
        <taxon>Haemaphysalis</taxon>
    </lineage>
</organism>
<dbReference type="Pfam" id="PF00400">
    <property type="entry name" value="WD40"/>
    <property type="match status" value="6"/>
</dbReference>
<keyword evidence="1 6" id="KW-0690">Ribosome biogenesis</keyword>
<feature type="domain" description="NLE" evidence="9">
    <location>
        <begin position="7"/>
        <end position="77"/>
    </location>
</feature>
<dbReference type="GO" id="GO:0005730">
    <property type="term" value="C:nucleolus"/>
    <property type="evidence" value="ECO:0007669"/>
    <property type="project" value="UniProtKB-SubCell"/>
</dbReference>
<dbReference type="InterPro" id="IPR028599">
    <property type="entry name" value="WDR12/Ytm1"/>
</dbReference>
<protein>
    <recommendedName>
        <fullName evidence="6">Ribosome biogenesis protein WDR12 homolog</fullName>
    </recommendedName>
</protein>
<comment type="similarity">
    <text evidence="6">Belongs to the WD repeat WDR12/YTM1 family.</text>
</comment>
<dbReference type="InterPro" id="IPR001680">
    <property type="entry name" value="WD40_rpt"/>
</dbReference>
<comment type="caution">
    <text evidence="10">The sequence shown here is derived from an EMBL/GenBank/DDBJ whole genome shotgun (WGS) entry which is preliminary data.</text>
</comment>
<dbReference type="InterPro" id="IPR015943">
    <property type="entry name" value="WD40/YVTN_repeat-like_dom_sf"/>
</dbReference>
<proteinExistence type="inferred from homology"/>
<dbReference type="GO" id="GO:0043021">
    <property type="term" value="F:ribonucleoprotein complex binding"/>
    <property type="evidence" value="ECO:0007669"/>
    <property type="project" value="UniProtKB-UniRule"/>
</dbReference>
<evidence type="ECO:0000256" key="1">
    <source>
        <dbReference type="ARBA" id="ARBA00022517"/>
    </source>
</evidence>
<comment type="subcellular location">
    <subcellularLocation>
        <location evidence="6">Nucleus</location>
        <location evidence="6">Nucleolus</location>
    </subcellularLocation>
    <subcellularLocation>
        <location evidence="6">Nucleus</location>
        <location evidence="6">Nucleoplasm</location>
    </subcellularLocation>
</comment>
<evidence type="ECO:0000313" key="10">
    <source>
        <dbReference type="EMBL" id="KAH9369025.1"/>
    </source>
</evidence>
<dbReference type="VEuPathDB" id="VectorBase:HLOH_053536"/>
<dbReference type="GO" id="GO:0000466">
    <property type="term" value="P:maturation of 5.8S rRNA from tricistronic rRNA transcript (SSU-rRNA, 5.8S rRNA, LSU-rRNA)"/>
    <property type="evidence" value="ECO:0007669"/>
    <property type="project" value="UniProtKB-UniRule"/>
</dbReference>
<evidence type="ECO:0000313" key="11">
    <source>
        <dbReference type="Proteomes" id="UP000821853"/>
    </source>
</evidence>
<evidence type="ECO:0000256" key="7">
    <source>
        <dbReference type="PROSITE-ProRule" id="PRU00221"/>
    </source>
</evidence>
<evidence type="ECO:0000256" key="2">
    <source>
        <dbReference type="ARBA" id="ARBA00022552"/>
    </source>
</evidence>
<accession>A0A9J6G2M0</accession>
<dbReference type="InterPro" id="IPR012972">
    <property type="entry name" value="NLE"/>
</dbReference>
<keyword evidence="5 6" id="KW-0539">Nucleus</keyword>
<dbReference type="AlphaFoldDB" id="A0A9J6G2M0"/>
<dbReference type="Pfam" id="PF08154">
    <property type="entry name" value="NLE"/>
    <property type="match status" value="1"/>
</dbReference>
<evidence type="ECO:0000256" key="8">
    <source>
        <dbReference type="SAM" id="MobiDB-lite"/>
    </source>
</evidence>
<feature type="repeat" description="WD" evidence="7">
    <location>
        <begin position="392"/>
        <end position="425"/>
    </location>
</feature>
<keyword evidence="4" id="KW-0677">Repeat</keyword>
<dbReference type="PRINTS" id="PR00320">
    <property type="entry name" value="GPROTEINBRPT"/>
</dbReference>
<dbReference type="CDD" id="cd00200">
    <property type="entry name" value="WD40"/>
    <property type="match status" value="1"/>
</dbReference>
<dbReference type="GO" id="GO:0000463">
    <property type="term" value="P:maturation of LSU-rRNA from tricistronic rRNA transcript (SSU-rRNA, 5.8S rRNA, LSU-rRNA)"/>
    <property type="evidence" value="ECO:0007669"/>
    <property type="project" value="UniProtKB-UniRule"/>
</dbReference>
<dbReference type="PANTHER" id="PTHR19855:SF11">
    <property type="entry name" value="RIBOSOME BIOGENESIS PROTEIN WDR12"/>
    <property type="match status" value="1"/>
</dbReference>
<dbReference type="InterPro" id="IPR036322">
    <property type="entry name" value="WD40_repeat_dom_sf"/>
</dbReference>
<keyword evidence="11" id="KW-1185">Reference proteome</keyword>
<dbReference type="PANTHER" id="PTHR19855">
    <property type="entry name" value="WD40 REPEAT PROTEIN 12, 37"/>
    <property type="match status" value="1"/>
</dbReference>
<reference evidence="10 11" key="1">
    <citation type="journal article" date="2020" name="Cell">
        <title>Large-Scale Comparative Analyses of Tick Genomes Elucidate Their Genetic Diversity and Vector Capacities.</title>
        <authorList>
            <consortium name="Tick Genome and Microbiome Consortium (TIGMIC)"/>
            <person name="Jia N."/>
            <person name="Wang J."/>
            <person name="Shi W."/>
            <person name="Du L."/>
            <person name="Sun Y."/>
            <person name="Zhan W."/>
            <person name="Jiang J.F."/>
            <person name="Wang Q."/>
            <person name="Zhang B."/>
            <person name="Ji P."/>
            <person name="Bell-Sakyi L."/>
            <person name="Cui X.M."/>
            <person name="Yuan T.T."/>
            <person name="Jiang B.G."/>
            <person name="Yang W.F."/>
            <person name="Lam T.T."/>
            <person name="Chang Q.C."/>
            <person name="Ding S.J."/>
            <person name="Wang X.J."/>
            <person name="Zhu J.G."/>
            <person name="Ruan X.D."/>
            <person name="Zhao L."/>
            <person name="Wei J.T."/>
            <person name="Ye R.Z."/>
            <person name="Que T.C."/>
            <person name="Du C.H."/>
            <person name="Zhou Y.H."/>
            <person name="Cheng J.X."/>
            <person name="Dai P.F."/>
            <person name="Guo W.B."/>
            <person name="Han X.H."/>
            <person name="Huang E.J."/>
            <person name="Li L.F."/>
            <person name="Wei W."/>
            <person name="Gao Y.C."/>
            <person name="Liu J.Z."/>
            <person name="Shao H.Z."/>
            <person name="Wang X."/>
            <person name="Wang C.C."/>
            <person name="Yang T.C."/>
            <person name="Huo Q.B."/>
            <person name="Li W."/>
            <person name="Chen H.Y."/>
            <person name="Chen S.E."/>
            <person name="Zhou L.G."/>
            <person name="Ni X.B."/>
            <person name="Tian J.H."/>
            <person name="Sheng Y."/>
            <person name="Liu T."/>
            <person name="Pan Y.S."/>
            <person name="Xia L.Y."/>
            <person name="Li J."/>
            <person name="Zhao F."/>
            <person name="Cao W.C."/>
        </authorList>
    </citation>
    <scope>NUCLEOTIDE SEQUENCE [LARGE SCALE GENOMIC DNA]</scope>
    <source>
        <strain evidence="10">HaeL-2018</strain>
    </source>
</reference>
<evidence type="ECO:0000256" key="3">
    <source>
        <dbReference type="ARBA" id="ARBA00022574"/>
    </source>
</evidence>
<dbReference type="SMART" id="SM00320">
    <property type="entry name" value="WD40"/>
    <property type="match status" value="7"/>
</dbReference>
<dbReference type="InterPro" id="IPR019775">
    <property type="entry name" value="WD40_repeat_CS"/>
</dbReference>
<dbReference type="PROSITE" id="PS50082">
    <property type="entry name" value="WD_REPEATS_2"/>
    <property type="match status" value="5"/>
</dbReference>
<feature type="repeat" description="WD" evidence="7">
    <location>
        <begin position="348"/>
        <end position="390"/>
    </location>
</feature>
<feature type="repeat" description="WD" evidence="7">
    <location>
        <begin position="313"/>
        <end position="344"/>
    </location>
</feature>
<feature type="repeat" description="WD" evidence="7">
    <location>
        <begin position="263"/>
        <end position="296"/>
    </location>
</feature>
<keyword evidence="2 6" id="KW-0698">rRNA processing</keyword>
<dbReference type="FunFam" id="2.130.10.10:FF:001898">
    <property type="entry name" value="Ribosome biogenesis protein WDR12 homolog"/>
    <property type="match status" value="1"/>
</dbReference>
<dbReference type="OrthoDB" id="10251381at2759"/>
<feature type="repeat" description="WD" evidence="7">
    <location>
        <begin position="192"/>
        <end position="233"/>
    </location>
</feature>
<evidence type="ECO:0000259" key="9">
    <source>
        <dbReference type="Pfam" id="PF08154"/>
    </source>
</evidence>
<sequence>MDENAQIQAKFFTKDERYSVPDAPFSISGNTTPEQLSSLINALLREAQPTDDDDTEGPTFDFLIEGELLRQTLQEHLEAHNIAQESVILVEYVEKCPPPLPIDTLVHDDWVSAVHTSDAGILSGCYDNSLHLWDLSGSRKLLIPGHSGPIKSVKWVSVGDPLCTFVSTSLDETAILWQWNRETNAIESVQVCRGHARSVDCVDVSWDKSSFATGSYDHMLKVWNADPDNREHDQTHDASDDAARKKQKTVENKARTRVPVLTLSGHHEAITGVQWTDDKEVATCSMDHTLRLWDVDLGGMKSQLVGSKAFLDISYSKLSHQIVSAHSDRHVRLWDARSKEGAVVKCTYTSHTGWVSAVHWAPSSGHQFISGSYDGFMKLWDARSPKASLYDMTGHEDKVLSVDWSLQKYMISGGADCHMKIYEHK</sequence>
<feature type="region of interest" description="Disordered" evidence="8">
    <location>
        <begin position="227"/>
        <end position="251"/>
    </location>
</feature>
<dbReference type="Proteomes" id="UP000821853">
    <property type="component" value="Chromosome 2"/>
</dbReference>
<evidence type="ECO:0000256" key="5">
    <source>
        <dbReference type="ARBA" id="ARBA00023242"/>
    </source>
</evidence>
<evidence type="ECO:0000256" key="4">
    <source>
        <dbReference type="ARBA" id="ARBA00022737"/>
    </source>
</evidence>
<dbReference type="GO" id="GO:0005654">
    <property type="term" value="C:nucleoplasm"/>
    <property type="evidence" value="ECO:0007669"/>
    <property type="project" value="UniProtKB-SubCell"/>
</dbReference>
<dbReference type="EMBL" id="JABSTR010000004">
    <property type="protein sequence ID" value="KAH9369025.1"/>
    <property type="molecule type" value="Genomic_DNA"/>
</dbReference>
<comment type="function">
    <text evidence="6">Required for maturation of ribosomal RNAs and formation of the large ribosomal subunit.</text>
</comment>
<dbReference type="PROSITE" id="PS50294">
    <property type="entry name" value="WD_REPEATS_REGION"/>
    <property type="match status" value="4"/>
</dbReference>